<dbReference type="Gene3D" id="3.30.70.1280">
    <property type="entry name" value="SP0830-like domains"/>
    <property type="match status" value="1"/>
</dbReference>
<dbReference type="PANTHER" id="PTHR36439:SF1">
    <property type="entry name" value="DUF1697 DOMAIN-CONTAINING PROTEIN"/>
    <property type="match status" value="1"/>
</dbReference>
<dbReference type="InterPro" id="IPR012545">
    <property type="entry name" value="DUF1697"/>
</dbReference>
<proteinExistence type="predicted"/>
<keyword evidence="2" id="KW-1185">Reference proteome</keyword>
<dbReference type="EMBL" id="JBHUNP010000001">
    <property type="protein sequence ID" value="MFD2649217.1"/>
    <property type="molecule type" value="Genomic_DNA"/>
</dbReference>
<sequence length="183" mass="19838">MAVFVVLLRAIGPMTHRVMSMAQWREGVAAAGFTRPETYIATGNMIVEGAGTAAEVTRRMNEVVLSLGLTMANVAVVRTPRQLRALVRANPLPEAAAERASQMGVYFFVKPRPDFGWIGDYEGPEEIRVEGNHLIVDYPGATAQGSRLPGLIEKRSGTATARNWNTLTALANKATAREREATA</sequence>
<comment type="caution">
    <text evidence="1">The sequence shown here is derived from an EMBL/GenBank/DDBJ whole genome shotgun (WGS) entry which is preliminary data.</text>
</comment>
<dbReference type="Proteomes" id="UP001597521">
    <property type="component" value="Unassembled WGS sequence"/>
</dbReference>
<dbReference type="RefSeq" id="WP_386834667.1">
    <property type="nucleotide sequence ID" value="NZ_JBHUNP010000001.1"/>
</dbReference>
<evidence type="ECO:0000313" key="1">
    <source>
        <dbReference type="EMBL" id="MFD2649217.1"/>
    </source>
</evidence>
<reference evidence="2" key="1">
    <citation type="journal article" date="2019" name="Int. J. Syst. Evol. Microbiol.">
        <title>The Global Catalogue of Microorganisms (GCM) 10K type strain sequencing project: providing services to taxonomists for standard genome sequencing and annotation.</title>
        <authorList>
            <consortium name="The Broad Institute Genomics Platform"/>
            <consortium name="The Broad Institute Genome Sequencing Center for Infectious Disease"/>
            <person name="Wu L."/>
            <person name="Ma J."/>
        </authorList>
    </citation>
    <scope>NUCLEOTIDE SEQUENCE [LARGE SCALE GENOMIC DNA]</scope>
    <source>
        <strain evidence="2">CCM 7427</strain>
    </source>
</reference>
<dbReference type="PANTHER" id="PTHR36439">
    <property type="entry name" value="BLL4334 PROTEIN"/>
    <property type="match status" value="1"/>
</dbReference>
<protein>
    <submittedName>
        <fullName evidence="1">DUF1697 domain-containing protein</fullName>
    </submittedName>
</protein>
<name>A0ABW5QN71_9HYPH</name>
<gene>
    <name evidence="1" type="ORF">ACFSX5_15620</name>
</gene>
<organism evidence="1 2">
    <name type="scientific">Devosia albogilva</name>
    <dbReference type="NCBI Taxonomy" id="429726"/>
    <lineage>
        <taxon>Bacteria</taxon>
        <taxon>Pseudomonadati</taxon>
        <taxon>Pseudomonadota</taxon>
        <taxon>Alphaproteobacteria</taxon>
        <taxon>Hyphomicrobiales</taxon>
        <taxon>Devosiaceae</taxon>
        <taxon>Devosia</taxon>
    </lineage>
</organism>
<evidence type="ECO:0000313" key="2">
    <source>
        <dbReference type="Proteomes" id="UP001597521"/>
    </source>
</evidence>
<accession>A0ABW5QN71</accession>
<dbReference type="Pfam" id="PF08002">
    <property type="entry name" value="DUF1697"/>
    <property type="match status" value="1"/>
</dbReference>
<dbReference type="SUPFAM" id="SSF160379">
    <property type="entry name" value="SP0830-like"/>
    <property type="match status" value="1"/>
</dbReference>